<sequence length="207" mass="22722">MSHCFGDSWSDLDSSSSVDSPRFSEGGDQHGGDELLSLSRSLSLSLSSSQVRNGNSDMMVVPVEGEDEGWNPFVSGSVDEVGQREVGRTVADQAGGATADAACRLYDVRIRPMSKKVTRDARDDVIEREAGASQWGDLPWVSLGKGRYMVGVKRVTVDEQGLVHLTGSKARGSMTVTDFLNEWGERERRRHSSQRSALTMIFHRIRS</sequence>
<protein>
    <submittedName>
        <fullName evidence="2">Uncharacterized protein</fullName>
    </submittedName>
</protein>
<feature type="region of interest" description="Disordered" evidence="1">
    <location>
        <begin position="1"/>
        <end position="34"/>
    </location>
</feature>
<feature type="compositionally biased region" description="Low complexity" evidence="1">
    <location>
        <begin position="7"/>
        <end position="20"/>
    </location>
</feature>
<dbReference type="EMBL" id="HBGL01004032">
    <property type="protein sequence ID" value="CAD9291136.1"/>
    <property type="molecule type" value="Transcribed_RNA"/>
</dbReference>
<evidence type="ECO:0000256" key="1">
    <source>
        <dbReference type="SAM" id="MobiDB-lite"/>
    </source>
</evidence>
<name>A0A7S1V830_9EUKA</name>
<reference evidence="2" key="1">
    <citation type="submission" date="2021-01" db="EMBL/GenBank/DDBJ databases">
        <authorList>
            <person name="Corre E."/>
            <person name="Pelletier E."/>
            <person name="Niang G."/>
            <person name="Scheremetjew M."/>
            <person name="Finn R."/>
            <person name="Kale V."/>
            <person name="Holt S."/>
            <person name="Cochrane G."/>
            <person name="Meng A."/>
            <person name="Brown T."/>
            <person name="Cohen L."/>
        </authorList>
    </citation>
    <scope>NUCLEOTIDE SEQUENCE</scope>
    <source>
        <strain evidence="2">ATCC 50979</strain>
    </source>
</reference>
<proteinExistence type="predicted"/>
<evidence type="ECO:0000313" key="2">
    <source>
        <dbReference type="EMBL" id="CAD9291136.1"/>
    </source>
</evidence>
<gene>
    <name evidence="2" type="ORF">SSP0437_LOCUS3096</name>
</gene>
<organism evidence="2">
    <name type="scientific">Sexangularia sp. CB-2014</name>
    <dbReference type="NCBI Taxonomy" id="1486929"/>
    <lineage>
        <taxon>Eukaryota</taxon>
        <taxon>Amoebozoa</taxon>
        <taxon>Tubulinea</taxon>
        <taxon>Elardia</taxon>
        <taxon>Arcellinida</taxon>
        <taxon>Arcellinida incertae sedis</taxon>
        <taxon>Sexangularia</taxon>
    </lineage>
</organism>
<dbReference type="AlphaFoldDB" id="A0A7S1V830"/>
<accession>A0A7S1V830</accession>